<dbReference type="InterPro" id="IPR002123">
    <property type="entry name" value="Plipid/glycerol_acylTrfase"/>
</dbReference>
<dbReference type="Pfam" id="PF01553">
    <property type="entry name" value="Acyltransferase"/>
    <property type="match status" value="1"/>
</dbReference>
<evidence type="ECO:0000256" key="2">
    <source>
        <dbReference type="ARBA" id="ARBA00022679"/>
    </source>
</evidence>
<dbReference type="CDD" id="cd07988">
    <property type="entry name" value="LPLAT_ABO13168-like"/>
    <property type="match status" value="1"/>
</dbReference>
<dbReference type="SMART" id="SM00563">
    <property type="entry name" value="PlsC"/>
    <property type="match status" value="1"/>
</dbReference>
<comment type="caution">
    <text evidence="6">The sequence shown here is derived from an EMBL/GenBank/DDBJ whole genome shotgun (WGS) entry which is preliminary data.</text>
</comment>
<protein>
    <submittedName>
        <fullName evidence="6">Lysophospholipid acyltransferase family protein</fullName>
    </submittedName>
</protein>
<keyword evidence="7" id="KW-1185">Reference proteome</keyword>
<sequence length="214" mass="23507">MDAGPDNERAARSAGPDGDPAPTLASRVVRSLLLLFYRARGWKAVGTPPADRRCVIIAAPHTSNWDFLNFLGLTDALGVKAHFMGKRQLFRWPLARFMRDMGGIPVDRDSRHNYVQAMIDEFARRGEFMLTIAPEGTRGAVRTWRTGFYHIAHGAGVPLVCGLMDYATRTGGLGPAIVTTGDYKADMARVAEFYRSVTPRNPHLATTDFGELAG</sequence>
<evidence type="ECO:0000256" key="3">
    <source>
        <dbReference type="ARBA" id="ARBA00023315"/>
    </source>
</evidence>
<reference evidence="7" key="1">
    <citation type="journal article" date="2019" name="Int. J. Syst. Evol. Microbiol.">
        <title>The Global Catalogue of Microorganisms (GCM) 10K type strain sequencing project: providing services to taxonomists for standard genome sequencing and annotation.</title>
        <authorList>
            <consortium name="The Broad Institute Genomics Platform"/>
            <consortium name="The Broad Institute Genome Sequencing Center for Infectious Disease"/>
            <person name="Wu L."/>
            <person name="Ma J."/>
        </authorList>
    </citation>
    <scope>NUCLEOTIDE SEQUENCE [LARGE SCALE GENOMIC DNA]</scope>
    <source>
        <strain evidence="7">CGMCC 1.12989</strain>
    </source>
</reference>
<evidence type="ECO:0000313" key="7">
    <source>
        <dbReference type="Proteomes" id="UP001595828"/>
    </source>
</evidence>
<evidence type="ECO:0000256" key="1">
    <source>
        <dbReference type="ARBA" id="ARBA00005189"/>
    </source>
</evidence>
<dbReference type="Proteomes" id="UP001595828">
    <property type="component" value="Unassembled WGS sequence"/>
</dbReference>
<evidence type="ECO:0000256" key="4">
    <source>
        <dbReference type="SAM" id="MobiDB-lite"/>
    </source>
</evidence>
<evidence type="ECO:0000259" key="5">
    <source>
        <dbReference type="SMART" id="SM00563"/>
    </source>
</evidence>
<accession>A0ABV8RN77</accession>
<evidence type="ECO:0000313" key="6">
    <source>
        <dbReference type="EMBL" id="MFC4294164.1"/>
    </source>
</evidence>
<dbReference type="GO" id="GO:0016746">
    <property type="term" value="F:acyltransferase activity"/>
    <property type="evidence" value="ECO:0007669"/>
    <property type="project" value="UniProtKB-KW"/>
</dbReference>
<feature type="compositionally biased region" description="Basic and acidic residues" evidence="4">
    <location>
        <begin position="1"/>
        <end position="11"/>
    </location>
</feature>
<keyword evidence="3 6" id="KW-0012">Acyltransferase</keyword>
<dbReference type="RefSeq" id="WP_379537628.1">
    <property type="nucleotide sequence ID" value="NZ_JBHSDR010000003.1"/>
</dbReference>
<keyword evidence="2" id="KW-0808">Transferase</keyword>
<organism evidence="6 7">
    <name type="scientific">Novosphingobium tardum</name>
    <dbReference type="NCBI Taxonomy" id="1538021"/>
    <lineage>
        <taxon>Bacteria</taxon>
        <taxon>Pseudomonadati</taxon>
        <taxon>Pseudomonadota</taxon>
        <taxon>Alphaproteobacteria</taxon>
        <taxon>Sphingomonadales</taxon>
        <taxon>Sphingomonadaceae</taxon>
        <taxon>Novosphingobium</taxon>
    </lineage>
</organism>
<proteinExistence type="predicted"/>
<dbReference type="PANTHER" id="PTHR10434">
    <property type="entry name" value="1-ACYL-SN-GLYCEROL-3-PHOSPHATE ACYLTRANSFERASE"/>
    <property type="match status" value="1"/>
</dbReference>
<feature type="domain" description="Phospholipid/glycerol acyltransferase" evidence="5">
    <location>
        <begin position="55"/>
        <end position="164"/>
    </location>
</feature>
<dbReference type="EMBL" id="JBHSDR010000003">
    <property type="protein sequence ID" value="MFC4294164.1"/>
    <property type="molecule type" value="Genomic_DNA"/>
</dbReference>
<name>A0ABV8RN77_9SPHN</name>
<dbReference type="PANTHER" id="PTHR10434:SF9">
    <property type="entry name" value="PHOSPHOLIPID_GLYCEROL ACYLTRANSFERASE DOMAIN-CONTAINING PROTEIN"/>
    <property type="match status" value="1"/>
</dbReference>
<dbReference type="SUPFAM" id="SSF69593">
    <property type="entry name" value="Glycerol-3-phosphate (1)-acyltransferase"/>
    <property type="match status" value="1"/>
</dbReference>
<comment type="pathway">
    <text evidence="1">Lipid metabolism.</text>
</comment>
<feature type="region of interest" description="Disordered" evidence="4">
    <location>
        <begin position="1"/>
        <end position="22"/>
    </location>
</feature>
<gene>
    <name evidence="6" type="ORF">ACFO0A_03720</name>
</gene>